<dbReference type="SUPFAM" id="SSF82171">
    <property type="entry name" value="DPP6 N-terminal domain-like"/>
    <property type="match status" value="1"/>
</dbReference>
<dbReference type="Gene3D" id="1.10.8.430">
    <property type="entry name" value="Helical domain of apoptotic protease-activating factors"/>
    <property type="match status" value="1"/>
</dbReference>
<keyword evidence="4" id="KW-1185">Reference proteome</keyword>
<evidence type="ECO:0000313" key="4">
    <source>
        <dbReference type="Proteomes" id="UP000009022"/>
    </source>
</evidence>
<dbReference type="EMBL" id="DS985274">
    <property type="protein sequence ID" value="EDV19411.1"/>
    <property type="molecule type" value="Genomic_DNA"/>
</dbReference>
<dbReference type="STRING" id="10228.B3SCV9"/>
<dbReference type="InterPro" id="IPR042197">
    <property type="entry name" value="Apaf_helical"/>
</dbReference>
<name>B3SCV9_TRIAD</name>
<dbReference type="Gene3D" id="1.10.10.10">
    <property type="entry name" value="Winged helix-like DNA-binding domain superfamily/Winged helix DNA-binding domain"/>
    <property type="match status" value="1"/>
</dbReference>
<dbReference type="PhylomeDB" id="B3SCV9"/>
<reference evidence="3 4" key="1">
    <citation type="journal article" date="2008" name="Nature">
        <title>The Trichoplax genome and the nature of placozoans.</title>
        <authorList>
            <person name="Srivastava M."/>
            <person name="Begovic E."/>
            <person name="Chapman J."/>
            <person name="Putnam N.H."/>
            <person name="Hellsten U."/>
            <person name="Kawashima T."/>
            <person name="Kuo A."/>
            <person name="Mitros T."/>
            <person name="Salamov A."/>
            <person name="Carpenter M.L."/>
            <person name="Signorovitch A.Y."/>
            <person name="Moreno M.A."/>
            <person name="Kamm K."/>
            <person name="Grimwood J."/>
            <person name="Schmutz J."/>
            <person name="Shapiro H."/>
            <person name="Grigoriev I.V."/>
            <person name="Buss L.W."/>
            <person name="Schierwater B."/>
            <person name="Dellaporta S.L."/>
            <person name="Rokhsar D.S."/>
        </authorList>
    </citation>
    <scope>NUCLEOTIDE SEQUENCE [LARGE SCALE GENOMIC DNA]</scope>
    <source>
        <strain evidence="3 4">Grell-BS-1999</strain>
    </source>
</reference>
<dbReference type="AlphaFoldDB" id="B3SCV9"/>
<dbReference type="CTD" id="6759339"/>
<dbReference type="OrthoDB" id="1357022at2759"/>
<dbReference type="Gene3D" id="1.25.40.370">
    <property type="match status" value="1"/>
</dbReference>
<dbReference type="Proteomes" id="UP000009022">
    <property type="component" value="Unassembled WGS sequence"/>
</dbReference>
<organism evidence="3 4">
    <name type="scientific">Trichoplax adhaerens</name>
    <name type="common">Trichoplax reptans</name>
    <dbReference type="NCBI Taxonomy" id="10228"/>
    <lineage>
        <taxon>Eukaryota</taxon>
        <taxon>Metazoa</taxon>
        <taxon>Placozoa</taxon>
        <taxon>Uniplacotomia</taxon>
        <taxon>Trichoplacea</taxon>
        <taxon>Trichoplacidae</taxon>
        <taxon>Trichoplax</taxon>
    </lineage>
</organism>
<dbReference type="HOGENOM" id="CLU_337813_0_0_1"/>
<sequence>MENEDISRLIENCKGLPLAIALIGGQRIATAEGWRNALRRAQQNDANVLPHYRLNLQETFAASIDQLSKTEREQFRKLGVFRKGKIPIDIISSLWELDKDTATRILYNFQDRSLLTVGHDRINAHKFRIICNLHDLIVDYLRLPSQVSQLSYEEHYKELNRDLISRTYFRYRLSWSDFEDDGYFCKNLVEHAISADSITIINKIAMDVEWMDVSLKASQSVSNLLFDLERCQKFLRAQMSYNDYLGDACTLLQEHSSYLQFESVDFVQFLLVTTNKISWLYKEAFKIAEKRRTQGSFYAIVSYTESKHQEKWQKSLRTGNCKEDPVPKCSNSYSERFRIASSKGNDTTYPTLLVTESDNAKHCFSYQLEKVSVINVNISPCGSKLAYCYVPNYNHSERGLNCVWEVINVEDHRKLNFIANDDSINIGLEAYILKFSPYQNSLIVTLSSDKRNLETWIIDDKEVVMQQTIGQSLEIQGFEFIPKGSRILSWHRNNPSSFSEREWNIEKIDTCEIKAHEIENLNDYTLIEVPELIDANTCNAIAKFCQPENICNLDDVKAIDESMIVMNYGSTLGVLPTNFNDSESLRVVEEFSEIFQAISKGAFVAWVAISNDGELIAALVRSGIMSNIQIYQFQDGVMIGNQVIVCSSEIVFMEFIHEAFALVAYNWSTQGIYLYTIKVESPQNTIMYEDMDEKYHIVKSDSAFVNNIPIISKLRIDKEGYSSLSIMTGADLNIEHIYDLRTKKASHQEKASYDYHFHCDMPGIMIEEVYKCWNELCLPTSTVHWHAFITMYELPPGNRRKWTQNLIFTTDIMKSRSECLYNEKNVVFIKWLSKAVLIMRLEI</sequence>
<dbReference type="PANTHER" id="PTHR22845">
    <property type="entry name" value="APOPTOTIC PROTEASE-ACTIVATING FACTOR 1"/>
    <property type="match status" value="1"/>
</dbReference>
<dbReference type="InterPro" id="IPR041452">
    <property type="entry name" value="APAF1_C"/>
</dbReference>
<proteinExistence type="predicted"/>
<dbReference type="KEGG" id="tad:TRIADDRAFT_62113"/>
<dbReference type="RefSeq" id="XP_002118100.1">
    <property type="nucleotide sequence ID" value="XM_002118064.1"/>
</dbReference>
<feature type="domain" description="APAF-1 helical" evidence="2">
    <location>
        <begin position="158"/>
        <end position="291"/>
    </location>
</feature>
<evidence type="ECO:0000259" key="2">
    <source>
        <dbReference type="Pfam" id="PF17908"/>
    </source>
</evidence>
<dbReference type="Pfam" id="PF17908">
    <property type="entry name" value="APAF1_C"/>
    <property type="match status" value="1"/>
</dbReference>
<dbReference type="PANTHER" id="PTHR22845:SF5">
    <property type="entry name" value="APOPTOTIC PROTEASE-ACTIVATING FACTOR 1"/>
    <property type="match status" value="1"/>
</dbReference>
<dbReference type="GeneID" id="6759339"/>
<dbReference type="InterPro" id="IPR036388">
    <property type="entry name" value="WH-like_DNA-bd_sf"/>
</dbReference>
<protein>
    <recommendedName>
        <fullName evidence="2">APAF-1 helical domain-containing protein</fullName>
    </recommendedName>
</protein>
<gene>
    <name evidence="3" type="ORF">TRIADDRAFT_62113</name>
</gene>
<evidence type="ECO:0000313" key="3">
    <source>
        <dbReference type="EMBL" id="EDV19411.1"/>
    </source>
</evidence>
<keyword evidence="1" id="KW-0677">Repeat</keyword>
<accession>B3SCV9</accession>
<dbReference type="InParanoid" id="B3SCV9"/>
<evidence type="ECO:0000256" key="1">
    <source>
        <dbReference type="ARBA" id="ARBA00022737"/>
    </source>
</evidence>